<dbReference type="Gene3D" id="3.40.50.150">
    <property type="entry name" value="Vaccinia Virus protein VP39"/>
    <property type="match status" value="2"/>
</dbReference>
<dbReference type="AlphaFoldDB" id="A0A1H8WDE7"/>
<evidence type="ECO:0000259" key="10">
    <source>
        <dbReference type="Pfam" id="PF12950"/>
    </source>
</evidence>
<dbReference type="PRINTS" id="PR00507">
    <property type="entry name" value="N12N6MTFRASE"/>
</dbReference>
<dbReference type="PROSITE" id="PS00092">
    <property type="entry name" value="N6_MTASE"/>
    <property type="match status" value="1"/>
</dbReference>
<keyword evidence="3" id="KW-0808">Transferase</keyword>
<keyword evidence="8" id="KW-0175">Coiled coil</keyword>
<evidence type="ECO:0000256" key="8">
    <source>
        <dbReference type="SAM" id="Coils"/>
    </source>
</evidence>
<keyword evidence="4" id="KW-0949">S-adenosyl-L-methionine</keyword>
<evidence type="ECO:0000256" key="5">
    <source>
        <dbReference type="ARBA" id="ARBA00022747"/>
    </source>
</evidence>
<gene>
    <name evidence="11" type="ORF">SAMN04487948_1272</name>
</gene>
<dbReference type="PANTHER" id="PTHR33841:SF1">
    <property type="entry name" value="DNA METHYLTRANSFERASE A"/>
    <property type="match status" value="1"/>
</dbReference>
<accession>A0A1H8WDE7</accession>
<evidence type="ECO:0000256" key="7">
    <source>
        <dbReference type="ARBA" id="ARBA00047942"/>
    </source>
</evidence>
<keyword evidence="5" id="KW-0680">Restriction system</keyword>
<protein>
    <recommendedName>
        <fullName evidence="1">site-specific DNA-methyltransferase (adenine-specific)</fullName>
        <ecNumber evidence="1">2.1.1.72</ecNumber>
    </recommendedName>
</protein>
<keyword evidence="12" id="KW-1185">Reference proteome</keyword>
<feature type="coiled-coil region" evidence="8">
    <location>
        <begin position="785"/>
        <end position="822"/>
    </location>
</feature>
<dbReference type="EC" id="2.1.1.72" evidence="1"/>
<evidence type="ECO:0000256" key="1">
    <source>
        <dbReference type="ARBA" id="ARBA00011900"/>
    </source>
</evidence>
<evidence type="ECO:0000256" key="4">
    <source>
        <dbReference type="ARBA" id="ARBA00022691"/>
    </source>
</evidence>
<dbReference type="Pfam" id="PF12950">
    <property type="entry name" value="TaqI_C"/>
    <property type="match status" value="1"/>
</dbReference>
<evidence type="ECO:0000256" key="2">
    <source>
        <dbReference type="ARBA" id="ARBA00022603"/>
    </source>
</evidence>
<dbReference type="InterPro" id="IPR011639">
    <property type="entry name" value="MethylTrfase_TaqI-like_dom"/>
</dbReference>
<dbReference type="InterPro" id="IPR025931">
    <property type="entry name" value="TaqI_C"/>
</dbReference>
<organism evidence="11 12">
    <name type="scientific">Halogranum amylolyticum</name>
    <dbReference type="NCBI Taxonomy" id="660520"/>
    <lineage>
        <taxon>Archaea</taxon>
        <taxon>Methanobacteriati</taxon>
        <taxon>Methanobacteriota</taxon>
        <taxon>Stenosarchaea group</taxon>
        <taxon>Halobacteria</taxon>
        <taxon>Halobacteriales</taxon>
        <taxon>Haloferacaceae</taxon>
    </lineage>
</organism>
<dbReference type="GO" id="GO:0009307">
    <property type="term" value="P:DNA restriction-modification system"/>
    <property type="evidence" value="ECO:0007669"/>
    <property type="project" value="UniProtKB-KW"/>
</dbReference>
<keyword evidence="6" id="KW-0238">DNA-binding</keyword>
<reference evidence="12" key="1">
    <citation type="submission" date="2016-10" db="EMBL/GenBank/DDBJ databases">
        <authorList>
            <person name="Varghese N."/>
            <person name="Submissions S."/>
        </authorList>
    </citation>
    <scope>NUCLEOTIDE SEQUENCE [LARGE SCALE GENOMIC DNA]</scope>
    <source>
        <strain evidence="12">CGMCC 1.10121</strain>
    </source>
</reference>
<dbReference type="SUPFAM" id="SSF53335">
    <property type="entry name" value="S-adenosyl-L-methionine-dependent methyltransferases"/>
    <property type="match status" value="1"/>
</dbReference>
<name>A0A1H8WDE7_9EURY</name>
<dbReference type="EMBL" id="FODV01000027">
    <property type="protein sequence ID" value="SEP25158.1"/>
    <property type="molecule type" value="Genomic_DNA"/>
</dbReference>
<evidence type="ECO:0000256" key="6">
    <source>
        <dbReference type="ARBA" id="ARBA00023125"/>
    </source>
</evidence>
<proteinExistence type="predicted"/>
<evidence type="ECO:0000313" key="12">
    <source>
        <dbReference type="Proteomes" id="UP000199126"/>
    </source>
</evidence>
<evidence type="ECO:0000313" key="11">
    <source>
        <dbReference type="EMBL" id="SEP25158.1"/>
    </source>
</evidence>
<dbReference type="InterPro" id="IPR029063">
    <property type="entry name" value="SAM-dependent_MTases_sf"/>
</dbReference>
<dbReference type="Pfam" id="PF07669">
    <property type="entry name" value="Eco57I"/>
    <property type="match status" value="1"/>
</dbReference>
<evidence type="ECO:0000259" key="9">
    <source>
        <dbReference type="Pfam" id="PF07669"/>
    </source>
</evidence>
<dbReference type="InterPro" id="IPR050953">
    <property type="entry name" value="N4_N6_ade-DNA_methylase"/>
</dbReference>
<dbReference type="Proteomes" id="UP000199126">
    <property type="component" value="Unassembled WGS sequence"/>
</dbReference>
<comment type="catalytic activity">
    <reaction evidence="7">
        <text>a 2'-deoxyadenosine in DNA + S-adenosyl-L-methionine = an N(6)-methyl-2'-deoxyadenosine in DNA + S-adenosyl-L-homocysteine + H(+)</text>
        <dbReference type="Rhea" id="RHEA:15197"/>
        <dbReference type="Rhea" id="RHEA-COMP:12418"/>
        <dbReference type="Rhea" id="RHEA-COMP:12419"/>
        <dbReference type="ChEBI" id="CHEBI:15378"/>
        <dbReference type="ChEBI" id="CHEBI:57856"/>
        <dbReference type="ChEBI" id="CHEBI:59789"/>
        <dbReference type="ChEBI" id="CHEBI:90615"/>
        <dbReference type="ChEBI" id="CHEBI:90616"/>
        <dbReference type="EC" id="2.1.1.72"/>
    </reaction>
</comment>
<feature type="domain" description="TaqI-like C-terminal specificity" evidence="10">
    <location>
        <begin position="439"/>
        <end position="571"/>
    </location>
</feature>
<dbReference type="GO" id="GO:0032259">
    <property type="term" value="P:methylation"/>
    <property type="evidence" value="ECO:0007669"/>
    <property type="project" value="UniProtKB-KW"/>
</dbReference>
<dbReference type="InterPro" id="IPR002052">
    <property type="entry name" value="DNA_methylase_N6_adenine_CS"/>
</dbReference>
<sequence>MGSGHFLTKATGYLTEQVMEVVREQEIQSYDEQDLRRQIAKECIYGVDVNGMAVELAKLSMWLETLAADKPLAFLDHHLKAGNSLVGSEITEVLSDDVDDDGGQLTLMQAAARVRQRTLEHVMDLMEDLLAIDNDGLEDIKSMEELYEEIRDDPLYGRLFELANVHTAERFGVNIPDGSYEKMAGAIEDPDEWNEIRKRNWFATAQTVATKEDFFHWELEFPEVFFGDEGGKQPDAGFDAVIGNPPYVRIYGDTLPEDYVEYLRGVYETAHMKFDLYVVFSQLGIELTREGGTFSYIIPDKFTSTPYGEPLRNLILEETEMLSILDLRDRDVFKGVSVSNLIPVLQRSEATSEAIEIRSLDTANTVEAAELSHDAIVGNGDNSFRLGRSVADFRLTERVRDQSIRFDDIFYTNWGLRTGTKEKTEQFVVEESSDPRAEPMIRGKDIMGRYQLRDPQEYIIYEKSELYNSMFEELFESDKLVFRKISGSGLMAVSDEEGYYCFSTLIPCVNIQDVAHVDRAGIPEITDESKAYDDMYYPLSVVNSTLMEWFYGVNLSDDLSVVPGHINELPIPTIEDIDSEVDDETYDSLHQTGLAGIRAEMQMNEVVESVRERIEASDRFGHDLLADLGREMMKLNTKHTNLNLSLPDHLGNYEDGATLADIGFTQPPKNAADSILQETTEQKPNLRVGRAAVARESDSTVEIQLTARYKPDNETAYVTDQWGYTETDALPALRITDLTAAEADLIEAFVPVAVDEAGGFAGFRETATKTNSLIDRLRKLTLPKIADVEAGLADYMATVERAEELEAKIERTDALIDEIVYELYELSEEEIKIVEETVGE</sequence>
<dbReference type="GO" id="GO:0009007">
    <property type="term" value="F:site-specific DNA-methyltransferase (adenine-specific) activity"/>
    <property type="evidence" value="ECO:0007669"/>
    <property type="project" value="UniProtKB-EC"/>
</dbReference>
<evidence type="ECO:0000256" key="3">
    <source>
        <dbReference type="ARBA" id="ARBA00022679"/>
    </source>
</evidence>
<keyword evidence="2 11" id="KW-0489">Methyltransferase</keyword>
<dbReference type="GO" id="GO:0003677">
    <property type="term" value="F:DNA binding"/>
    <property type="evidence" value="ECO:0007669"/>
    <property type="project" value="UniProtKB-KW"/>
</dbReference>
<feature type="domain" description="Type II methyltransferase M.TaqI-like" evidence="9">
    <location>
        <begin position="42"/>
        <end position="333"/>
    </location>
</feature>
<dbReference type="PANTHER" id="PTHR33841">
    <property type="entry name" value="DNA METHYLTRANSFERASE YEEA-RELATED"/>
    <property type="match status" value="1"/>
</dbReference>